<organism evidence="4 5">
    <name type="scientific">Nocardiopsis codii</name>
    <dbReference type="NCBI Taxonomy" id="3065942"/>
    <lineage>
        <taxon>Bacteria</taxon>
        <taxon>Bacillati</taxon>
        <taxon>Actinomycetota</taxon>
        <taxon>Actinomycetes</taxon>
        <taxon>Streptosporangiales</taxon>
        <taxon>Nocardiopsidaceae</taxon>
        <taxon>Nocardiopsis</taxon>
    </lineage>
</organism>
<sequence length="167" mass="18084">MTALHRDPGPGVAPGAEHEYAACADLWSRALAHRDGTPPDPLVRERVLRKLGQEPHLLLVLRPDQDGDPLGFSLSFPPAGPEPSRTAHLAYLALDPGGQGRGWGRRLLAATLERLSGTADAVVLEVLPDNTAARALYESSGWRAVGEGRFADSGRPNVVYRRDLDRR</sequence>
<dbReference type="PANTHER" id="PTHR43877">
    <property type="entry name" value="AMINOALKYLPHOSPHONATE N-ACETYLTRANSFERASE-RELATED-RELATED"/>
    <property type="match status" value="1"/>
</dbReference>
<dbReference type="Proteomes" id="UP001356095">
    <property type="component" value="Unassembled WGS sequence"/>
</dbReference>
<name>A0ABU7K3Z6_9ACTN</name>
<keyword evidence="1 4" id="KW-0808">Transferase</keyword>
<protein>
    <submittedName>
        <fullName evidence="4">GNAT family N-acetyltransferase</fullName>
        <ecNumber evidence="4">2.3.1.-</ecNumber>
    </submittedName>
</protein>
<gene>
    <name evidence="4" type="ORF">Q8791_06990</name>
</gene>
<dbReference type="EC" id="2.3.1.-" evidence="4"/>
<dbReference type="InterPro" id="IPR050832">
    <property type="entry name" value="Bact_Acetyltransf"/>
</dbReference>
<dbReference type="Pfam" id="PF00583">
    <property type="entry name" value="Acetyltransf_1"/>
    <property type="match status" value="1"/>
</dbReference>
<dbReference type="SUPFAM" id="SSF55729">
    <property type="entry name" value="Acyl-CoA N-acyltransferases (Nat)"/>
    <property type="match status" value="1"/>
</dbReference>
<evidence type="ECO:0000313" key="4">
    <source>
        <dbReference type="EMBL" id="MEE2036963.1"/>
    </source>
</evidence>
<dbReference type="EMBL" id="JAUZMY010000005">
    <property type="protein sequence ID" value="MEE2036963.1"/>
    <property type="molecule type" value="Genomic_DNA"/>
</dbReference>
<evidence type="ECO:0000313" key="5">
    <source>
        <dbReference type="Proteomes" id="UP001356095"/>
    </source>
</evidence>
<proteinExistence type="predicted"/>
<dbReference type="PROSITE" id="PS51186">
    <property type="entry name" value="GNAT"/>
    <property type="match status" value="1"/>
</dbReference>
<evidence type="ECO:0000256" key="1">
    <source>
        <dbReference type="ARBA" id="ARBA00022679"/>
    </source>
</evidence>
<accession>A0ABU7K3Z6</accession>
<dbReference type="RefSeq" id="WP_330090765.1">
    <property type="nucleotide sequence ID" value="NZ_JAUZMY010000005.1"/>
</dbReference>
<dbReference type="InterPro" id="IPR016181">
    <property type="entry name" value="Acyl_CoA_acyltransferase"/>
</dbReference>
<comment type="caution">
    <text evidence="4">The sequence shown here is derived from an EMBL/GenBank/DDBJ whole genome shotgun (WGS) entry which is preliminary data.</text>
</comment>
<dbReference type="GO" id="GO:0016746">
    <property type="term" value="F:acyltransferase activity"/>
    <property type="evidence" value="ECO:0007669"/>
    <property type="project" value="UniProtKB-KW"/>
</dbReference>
<feature type="domain" description="N-acetyltransferase" evidence="3">
    <location>
        <begin position="10"/>
        <end position="165"/>
    </location>
</feature>
<keyword evidence="2 4" id="KW-0012">Acyltransferase</keyword>
<evidence type="ECO:0000256" key="2">
    <source>
        <dbReference type="ARBA" id="ARBA00023315"/>
    </source>
</evidence>
<dbReference type="Gene3D" id="3.40.630.30">
    <property type="match status" value="1"/>
</dbReference>
<reference evidence="4 5" key="1">
    <citation type="submission" date="2023-08" db="EMBL/GenBank/DDBJ databases">
        <authorList>
            <person name="Girao M."/>
            <person name="Carvalho M.F."/>
        </authorList>
    </citation>
    <scope>NUCLEOTIDE SEQUENCE [LARGE SCALE GENOMIC DNA]</scope>
    <source>
        <strain evidence="4 5">CT-R113</strain>
    </source>
</reference>
<dbReference type="InterPro" id="IPR000182">
    <property type="entry name" value="GNAT_dom"/>
</dbReference>
<keyword evidence="5" id="KW-1185">Reference proteome</keyword>
<evidence type="ECO:0000259" key="3">
    <source>
        <dbReference type="PROSITE" id="PS51186"/>
    </source>
</evidence>